<feature type="region of interest" description="Disordered" evidence="1">
    <location>
        <begin position="171"/>
        <end position="216"/>
    </location>
</feature>
<dbReference type="EMBL" id="OW240920">
    <property type="protein sequence ID" value="CAH2315789.1"/>
    <property type="molecule type" value="Genomic_DNA"/>
</dbReference>
<gene>
    <name evidence="2" type="ORF">PECUL_23A057293</name>
</gene>
<protein>
    <submittedName>
        <fullName evidence="2">Uncharacterized protein</fullName>
    </submittedName>
</protein>
<evidence type="ECO:0000256" key="1">
    <source>
        <dbReference type="SAM" id="MobiDB-lite"/>
    </source>
</evidence>
<evidence type="ECO:0000313" key="2">
    <source>
        <dbReference type="EMBL" id="CAH2315789.1"/>
    </source>
</evidence>
<feature type="compositionally biased region" description="Basic and acidic residues" evidence="1">
    <location>
        <begin position="206"/>
        <end position="216"/>
    </location>
</feature>
<dbReference type="AlphaFoldDB" id="A0AAD1T1G9"/>
<reference evidence="2" key="1">
    <citation type="submission" date="2022-03" db="EMBL/GenBank/DDBJ databases">
        <authorList>
            <person name="Alioto T."/>
            <person name="Alioto T."/>
            <person name="Gomez Garrido J."/>
        </authorList>
    </citation>
    <scope>NUCLEOTIDE SEQUENCE</scope>
</reference>
<organism evidence="2 3">
    <name type="scientific">Pelobates cultripes</name>
    <name type="common">Western spadefoot toad</name>
    <dbReference type="NCBI Taxonomy" id="61616"/>
    <lineage>
        <taxon>Eukaryota</taxon>
        <taxon>Metazoa</taxon>
        <taxon>Chordata</taxon>
        <taxon>Craniata</taxon>
        <taxon>Vertebrata</taxon>
        <taxon>Euteleostomi</taxon>
        <taxon>Amphibia</taxon>
        <taxon>Batrachia</taxon>
        <taxon>Anura</taxon>
        <taxon>Pelobatoidea</taxon>
        <taxon>Pelobatidae</taxon>
        <taxon>Pelobates</taxon>
    </lineage>
</organism>
<sequence>MWSDHAPLMIQLTSPLHKPKTTTWRLHENLLSNPQVTQDVQQALTNYFTENLPQDTSPLLTWEAHKCVMRGILISHSSALKKARDHTIRELTAKIGTLTQAHKRTLDDTLLGELTAAREELAQTLRQSYSRALQRTKSFFYTEGDKCGRLLARMINKKTFHDIYCTHARRRRPTTPHARSNRYSCNPLLHGPLRDSPPRPSGGPLRGHDPHEHIPH</sequence>
<evidence type="ECO:0000313" key="3">
    <source>
        <dbReference type="Proteomes" id="UP001295444"/>
    </source>
</evidence>
<accession>A0AAD1T1G9</accession>
<dbReference type="Proteomes" id="UP001295444">
    <property type="component" value="Chromosome 09"/>
</dbReference>
<keyword evidence="3" id="KW-1185">Reference proteome</keyword>
<name>A0AAD1T1G9_PELCU</name>
<proteinExistence type="predicted"/>